<evidence type="ECO:0000256" key="8">
    <source>
        <dbReference type="ARBA" id="ARBA00022676"/>
    </source>
</evidence>
<keyword evidence="12" id="KW-0133">Cell shape</keyword>
<evidence type="ECO:0000256" key="6">
    <source>
        <dbReference type="ARBA" id="ARBA00022645"/>
    </source>
</evidence>
<accession>A0A3B1BYD2</accession>
<evidence type="ECO:0000256" key="17">
    <source>
        <dbReference type="ARBA" id="ARBA00023251"/>
    </source>
</evidence>
<dbReference type="FunFam" id="1.10.3810.10:FF:000003">
    <property type="entry name" value="Penicillin-binding protein 1a"/>
    <property type="match status" value="1"/>
</dbReference>
<keyword evidence="18" id="KW-0511">Multifunctional enzyme</keyword>
<reference evidence="25" key="1">
    <citation type="submission" date="2018-06" db="EMBL/GenBank/DDBJ databases">
        <authorList>
            <person name="Zhirakovskaya E."/>
        </authorList>
    </citation>
    <scope>NUCLEOTIDE SEQUENCE</scope>
</reference>
<evidence type="ECO:0000256" key="23">
    <source>
        <dbReference type="SAM" id="MobiDB-lite"/>
    </source>
</evidence>
<evidence type="ECO:0000259" key="24">
    <source>
        <dbReference type="PROSITE" id="PS50126"/>
    </source>
</evidence>
<evidence type="ECO:0000256" key="20">
    <source>
        <dbReference type="ARBA" id="ARBA00034000"/>
    </source>
</evidence>
<dbReference type="GO" id="GO:0003676">
    <property type="term" value="F:nucleic acid binding"/>
    <property type="evidence" value="ECO:0007669"/>
    <property type="project" value="InterPro"/>
</dbReference>
<dbReference type="Pfam" id="PF00905">
    <property type="entry name" value="Transpeptidase"/>
    <property type="match status" value="1"/>
</dbReference>
<dbReference type="SMART" id="SM00316">
    <property type="entry name" value="S1"/>
    <property type="match status" value="1"/>
</dbReference>
<dbReference type="EC" id="3.4.16.4" evidence="2"/>
<keyword evidence="6" id="KW-0121">Carboxypeptidase</keyword>
<evidence type="ECO:0000256" key="16">
    <source>
        <dbReference type="ARBA" id="ARBA00023136"/>
    </source>
</evidence>
<dbReference type="EMBL" id="UOGC01000050">
    <property type="protein sequence ID" value="VAX17323.1"/>
    <property type="molecule type" value="Genomic_DNA"/>
</dbReference>
<keyword evidence="15" id="KW-1133">Transmembrane helix</keyword>
<dbReference type="InterPro" id="IPR012340">
    <property type="entry name" value="NA-bd_OB-fold"/>
</dbReference>
<dbReference type="GO" id="GO:0008658">
    <property type="term" value="F:penicillin binding"/>
    <property type="evidence" value="ECO:0007669"/>
    <property type="project" value="InterPro"/>
</dbReference>
<evidence type="ECO:0000256" key="10">
    <source>
        <dbReference type="ARBA" id="ARBA00022692"/>
    </source>
</evidence>
<dbReference type="AlphaFoldDB" id="A0A3B1BYD2"/>
<keyword evidence="7" id="KW-0645">Protease</keyword>
<evidence type="ECO:0000256" key="11">
    <source>
        <dbReference type="ARBA" id="ARBA00022801"/>
    </source>
</evidence>
<evidence type="ECO:0000256" key="9">
    <source>
        <dbReference type="ARBA" id="ARBA00022679"/>
    </source>
</evidence>
<evidence type="ECO:0000256" key="12">
    <source>
        <dbReference type="ARBA" id="ARBA00022960"/>
    </source>
</evidence>
<dbReference type="SUPFAM" id="SSF50249">
    <property type="entry name" value="Nucleic acid-binding proteins"/>
    <property type="match status" value="1"/>
</dbReference>
<dbReference type="InterPro" id="IPR050396">
    <property type="entry name" value="Glycosyltr_51/Transpeptidase"/>
</dbReference>
<dbReference type="Pfam" id="PF17092">
    <property type="entry name" value="PCB_OB"/>
    <property type="match status" value="1"/>
</dbReference>
<organism evidence="25">
    <name type="scientific">hydrothermal vent metagenome</name>
    <dbReference type="NCBI Taxonomy" id="652676"/>
    <lineage>
        <taxon>unclassified sequences</taxon>
        <taxon>metagenomes</taxon>
        <taxon>ecological metagenomes</taxon>
    </lineage>
</organism>
<dbReference type="NCBIfam" id="TIGR02074">
    <property type="entry name" value="PBP_1a_fam"/>
    <property type="match status" value="1"/>
</dbReference>
<evidence type="ECO:0000256" key="5">
    <source>
        <dbReference type="ARBA" id="ARBA00022519"/>
    </source>
</evidence>
<keyword evidence="16" id="KW-0472">Membrane</keyword>
<evidence type="ECO:0000256" key="13">
    <source>
        <dbReference type="ARBA" id="ARBA00022968"/>
    </source>
</evidence>
<dbReference type="GO" id="GO:0008955">
    <property type="term" value="F:peptidoglycan glycosyltransferase activity"/>
    <property type="evidence" value="ECO:0007669"/>
    <property type="project" value="UniProtKB-EC"/>
</dbReference>
<evidence type="ECO:0000256" key="18">
    <source>
        <dbReference type="ARBA" id="ARBA00023268"/>
    </source>
</evidence>
<dbReference type="InterPro" id="IPR012338">
    <property type="entry name" value="Beta-lactam/transpept-like"/>
</dbReference>
<evidence type="ECO:0000256" key="14">
    <source>
        <dbReference type="ARBA" id="ARBA00022984"/>
    </source>
</evidence>
<keyword evidence="14" id="KW-0573">Peptidoglycan synthesis</keyword>
<comment type="subcellular location">
    <subcellularLocation>
        <location evidence="1">Cell inner membrane</location>
        <topology evidence="1">Single-pass type II membrane protein</topology>
    </subcellularLocation>
</comment>
<evidence type="ECO:0000256" key="19">
    <source>
        <dbReference type="ARBA" id="ARBA00023316"/>
    </source>
</evidence>
<dbReference type="GO" id="GO:0008360">
    <property type="term" value="P:regulation of cell shape"/>
    <property type="evidence" value="ECO:0007669"/>
    <property type="project" value="UniProtKB-KW"/>
</dbReference>
<evidence type="ECO:0000256" key="15">
    <source>
        <dbReference type="ARBA" id="ARBA00022989"/>
    </source>
</evidence>
<dbReference type="GO" id="GO:0030288">
    <property type="term" value="C:outer membrane-bounded periplasmic space"/>
    <property type="evidence" value="ECO:0007669"/>
    <property type="project" value="TreeGrafter"/>
</dbReference>
<dbReference type="Gene3D" id="3.40.710.10">
    <property type="entry name" value="DD-peptidase/beta-lactamase superfamily"/>
    <property type="match status" value="2"/>
</dbReference>
<keyword evidence="11" id="KW-0378">Hydrolase</keyword>
<keyword evidence="8 25" id="KW-0328">Glycosyltransferase</keyword>
<dbReference type="EC" id="2.4.99.28" evidence="21"/>
<feature type="region of interest" description="Disordered" evidence="23">
    <location>
        <begin position="766"/>
        <end position="785"/>
    </location>
</feature>
<proteinExistence type="predicted"/>
<sequence length="785" mass="86864">MARKLGTAIAFLFIVSVVAGIGGGAFIYFNYAKDMPNIDSLKDYKPSLVTRIYDRNDLLIGEYYIEKRILVPLERIPLALRRATIGVEDTSFYKHHGLNIEGIIRAFIANMKAGHVVQGGSSITQQVAKLLFLTPERKLARKIKEAILSINIERMYTKNEILEIYLNHIYYGHGAYGVEAASQIYFAKNVTDLTLSEISILVGLPKAPSHYSPYNNMKKAKTRQAHVLNRMVAIGAITPAQKMEAQKKEIHLAGRKKPQNKAPWFAEHVRRLLEKKYGATKLYRGGLTVRTTLDLALQKYARKSAKAGIEKNDRRLGYRGPIGHVDITAGETVEWNKLNPRTNKRGHKIDIYKPGSILKGIVLDVEKKKVTVGFEDNKGVIPLKEMNWARTPNPRKNALWAAKIKDARKVLKPGDLIETRVLKGNISDDGSLPLTLYQVPIIQGALLAMDPKTGHVLAMVGGYDAKLSKFNRAIQAKRQPGSSFKPVIYATALEKGYTPASIIIDAPIIFDRAVTEFRGWKPMNFEEKFFGPTTIRTAVTHSRNVVTIKALDKMGVRPVINNARKLGITSKLEPNLSLALGASPVALVEMVTVYGTLANAGARAKPIFIKSVEDRSGVILEQNEPEITQAISPSVAYLMTNIMTGVVKEGTARSLKLKNPIAGKTGTTNNNIDAWFVGFTPDIVCGVWVGRDDNKPMGKRETGSRAAIPIWKGFMKKTLEGMPVVDFEPPEDILFVKIDKKSGLLTKSSGKDSFFESFIDGTEPTTFVNEAKPDELGAQEDLGEL</sequence>
<dbReference type="InterPro" id="IPR023346">
    <property type="entry name" value="Lysozyme-like_dom_sf"/>
</dbReference>
<keyword evidence="19" id="KW-0961">Cell wall biogenesis/degradation</keyword>
<evidence type="ECO:0000256" key="7">
    <source>
        <dbReference type="ARBA" id="ARBA00022670"/>
    </source>
</evidence>
<dbReference type="GO" id="GO:0009002">
    <property type="term" value="F:serine-type D-Ala-D-Ala carboxypeptidase activity"/>
    <property type="evidence" value="ECO:0007669"/>
    <property type="project" value="UniProtKB-EC"/>
</dbReference>
<dbReference type="GO" id="GO:0006508">
    <property type="term" value="P:proteolysis"/>
    <property type="evidence" value="ECO:0007669"/>
    <property type="project" value="UniProtKB-KW"/>
</dbReference>
<dbReference type="SUPFAM" id="SSF53955">
    <property type="entry name" value="Lysozyme-like"/>
    <property type="match status" value="1"/>
</dbReference>
<dbReference type="InterPro" id="IPR031376">
    <property type="entry name" value="PCB_OB"/>
</dbReference>
<dbReference type="InterPro" id="IPR001460">
    <property type="entry name" value="PCN-bd_Tpept"/>
</dbReference>
<comment type="catalytic activity">
    <reaction evidence="22">
        <text>[GlcNAc-(1-&gt;4)-Mur2Ac(oyl-L-Ala-gamma-D-Glu-L-Lys-D-Ala-D-Ala)](n)-di-trans,octa-cis-undecaprenyl diphosphate + beta-D-GlcNAc-(1-&gt;4)-Mur2Ac(oyl-L-Ala-gamma-D-Glu-L-Lys-D-Ala-D-Ala)-di-trans,octa-cis-undecaprenyl diphosphate = [GlcNAc-(1-&gt;4)-Mur2Ac(oyl-L-Ala-gamma-D-Glu-L-Lys-D-Ala-D-Ala)](n+1)-di-trans,octa-cis-undecaprenyl diphosphate + di-trans,octa-cis-undecaprenyl diphosphate + H(+)</text>
        <dbReference type="Rhea" id="RHEA:23708"/>
        <dbReference type="Rhea" id="RHEA-COMP:9602"/>
        <dbReference type="Rhea" id="RHEA-COMP:9603"/>
        <dbReference type="ChEBI" id="CHEBI:15378"/>
        <dbReference type="ChEBI" id="CHEBI:58405"/>
        <dbReference type="ChEBI" id="CHEBI:60033"/>
        <dbReference type="ChEBI" id="CHEBI:78435"/>
        <dbReference type="EC" id="2.4.99.28"/>
    </reaction>
</comment>
<evidence type="ECO:0000256" key="2">
    <source>
        <dbReference type="ARBA" id="ARBA00012448"/>
    </source>
</evidence>
<gene>
    <name evidence="25" type="ORF">MNBD_NITROSPINAE01-1009</name>
</gene>
<dbReference type="PROSITE" id="PS50126">
    <property type="entry name" value="S1"/>
    <property type="match status" value="1"/>
</dbReference>
<name>A0A3B1BYD2_9ZZZZ</name>
<evidence type="ECO:0000256" key="22">
    <source>
        <dbReference type="ARBA" id="ARBA00049902"/>
    </source>
</evidence>
<dbReference type="SUPFAM" id="SSF56601">
    <property type="entry name" value="beta-lactamase/transpeptidase-like"/>
    <property type="match status" value="1"/>
</dbReference>
<evidence type="ECO:0000313" key="25">
    <source>
        <dbReference type="EMBL" id="VAX17323.1"/>
    </source>
</evidence>
<keyword evidence="10" id="KW-0812">Transmembrane</keyword>
<dbReference type="InterPro" id="IPR036950">
    <property type="entry name" value="PBP_transglycosylase"/>
</dbReference>
<dbReference type="Gene3D" id="2.40.50.140">
    <property type="entry name" value="Nucleic acid-binding proteins"/>
    <property type="match status" value="1"/>
</dbReference>
<keyword evidence="9 25" id="KW-0808">Transferase</keyword>
<evidence type="ECO:0000256" key="21">
    <source>
        <dbReference type="ARBA" id="ARBA00044770"/>
    </source>
</evidence>
<dbReference type="InterPro" id="IPR003029">
    <property type="entry name" value="S1_domain"/>
</dbReference>
<keyword evidence="5" id="KW-0997">Cell inner membrane</keyword>
<keyword evidence="13" id="KW-0735">Signal-anchor</keyword>
<protein>
    <recommendedName>
        <fullName evidence="3">Penicillin-binding protein 1A</fullName>
        <ecNumber evidence="21">2.4.99.28</ecNumber>
        <ecNumber evidence="2">3.4.16.4</ecNumber>
    </recommendedName>
</protein>
<dbReference type="PANTHER" id="PTHR32282">
    <property type="entry name" value="BINDING PROTEIN TRANSPEPTIDASE, PUTATIVE-RELATED"/>
    <property type="match status" value="1"/>
</dbReference>
<evidence type="ECO:0000256" key="3">
    <source>
        <dbReference type="ARBA" id="ARBA00018638"/>
    </source>
</evidence>
<dbReference type="GO" id="GO:0005886">
    <property type="term" value="C:plasma membrane"/>
    <property type="evidence" value="ECO:0007669"/>
    <property type="project" value="UniProtKB-SubCell"/>
</dbReference>
<keyword evidence="17" id="KW-0046">Antibiotic resistance</keyword>
<dbReference type="Pfam" id="PF00912">
    <property type="entry name" value="Transgly"/>
    <property type="match status" value="1"/>
</dbReference>
<keyword evidence="4" id="KW-1003">Cell membrane</keyword>
<dbReference type="GO" id="GO:0009252">
    <property type="term" value="P:peptidoglycan biosynthetic process"/>
    <property type="evidence" value="ECO:0007669"/>
    <property type="project" value="UniProtKB-KW"/>
</dbReference>
<comment type="catalytic activity">
    <reaction evidence="20">
        <text>Preferential cleavage: (Ac)2-L-Lys-D-Ala-|-D-Ala. Also transpeptidation of peptidyl-alanyl moieties that are N-acyl substituents of D-alanine.</text>
        <dbReference type="EC" id="3.4.16.4"/>
    </reaction>
</comment>
<evidence type="ECO:0000256" key="4">
    <source>
        <dbReference type="ARBA" id="ARBA00022475"/>
    </source>
</evidence>
<dbReference type="PANTHER" id="PTHR32282:SF27">
    <property type="entry name" value="PENICILLIN-BINDING PROTEIN 1A"/>
    <property type="match status" value="1"/>
</dbReference>
<dbReference type="Gene3D" id="1.10.3810.10">
    <property type="entry name" value="Biosynthetic peptidoglycan transglycosylase-like"/>
    <property type="match status" value="1"/>
</dbReference>
<evidence type="ECO:0000256" key="1">
    <source>
        <dbReference type="ARBA" id="ARBA00004249"/>
    </source>
</evidence>
<feature type="domain" description="S1 motif" evidence="24">
    <location>
        <begin position="355"/>
        <end position="437"/>
    </location>
</feature>
<dbReference type="GO" id="GO:0071555">
    <property type="term" value="P:cell wall organization"/>
    <property type="evidence" value="ECO:0007669"/>
    <property type="project" value="UniProtKB-KW"/>
</dbReference>
<dbReference type="InterPro" id="IPR001264">
    <property type="entry name" value="Glyco_trans_51"/>
</dbReference>
<dbReference type="GO" id="GO:0046677">
    <property type="term" value="P:response to antibiotic"/>
    <property type="evidence" value="ECO:0007669"/>
    <property type="project" value="UniProtKB-KW"/>
</dbReference>